<reference evidence="1 2" key="1">
    <citation type="submission" date="2021-03" db="EMBL/GenBank/DDBJ databases">
        <title>Antimicrobial resistance genes in bacteria isolated from Japanese honey, and their potential for conferring macrolide and lincosamide resistance in the American foulbrood pathogen Paenibacillus larvae.</title>
        <authorList>
            <person name="Okamoto M."/>
            <person name="Kumagai M."/>
            <person name="Kanamori H."/>
            <person name="Takamatsu D."/>
        </authorList>
    </citation>
    <scope>NUCLEOTIDE SEQUENCE [LARGE SCALE GENOMIC DNA]</scope>
    <source>
        <strain evidence="1 2">J34TS1</strain>
    </source>
</reference>
<evidence type="ECO:0000313" key="1">
    <source>
        <dbReference type="EMBL" id="GIO47584.1"/>
    </source>
</evidence>
<keyword evidence="2" id="KW-1185">Reference proteome</keyword>
<dbReference type="EMBL" id="BORT01000008">
    <property type="protein sequence ID" value="GIO47584.1"/>
    <property type="molecule type" value="Genomic_DNA"/>
</dbReference>
<sequence length="57" mass="6454">MDARLSYCDKKEKAAELHFLRENNLSRGETCEIACLYQTAESCKIQKCCESTSFSGL</sequence>
<dbReference type="AlphaFoldDB" id="A0A919YBA3"/>
<accession>A0A919YBA3</accession>
<dbReference type="Proteomes" id="UP000682811">
    <property type="component" value="Unassembled WGS sequence"/>
</dbReference>
<organism evidence="1 2">
    <name type="scientific">Paenibacillus azoreducens</name>
    <dbReference type="NCBI Taxonomy" id="116718"/>
    <lineage>
        <taxon>Bacteria</taxon>
        <taxon>Bacillati</taxon>
        <taxon>Bacillota</taxon>
        <taxon>Bacilli</taxon>
        <taxon>Bacillales</taxon>
        <taxon>Paenibacillaceae</taxon>
        <taxon>Paenibacillus</taxon>
    </lineage>
</organism>
<protein>
    <submittedName>
        <fullName evidence="1">Uncharacterized protein</fullName>
    </submittedName>
</protein>
<proteinExistence type="predicted"/>
<gene>
    <name evidence="1" type="ORF">J34TS1_23490</name>
</gene>
<comment type="caution">
    <text evidence="1">The sequence shown here is derived from an EMBL/GenBank/DDBJ whole genome shotgun (WGS) entry which is preliminary data.</text>
</comment>
<name>A0A919YBA3_9BACL</name>
<evidence type="ECO:0000313" key="2">
    <source>
        <dbReference type="Proteomes" id="UP000682811"/>
    </source>
</evidence>